<dbReference type="SUPFAM" id="SSF53067">
    <property type="entry name" value="Actin-like ATPase domain"/>
    <property type="match status" value="1"/>
</dbReference>
<dbReference type="GO" id="GO:0016301">
    <property type="term" value="F:kinase activity"/>
    <property type="evidence" value="ECO:0007669"/>
    <property type="project" value="UniProtKB-KW"/>
</dbReference>
<dbReference type="InterPro" id="IPR043129">
    <property type="entry name" value="ATPase_NBD"/>
</dbReference>
<comment type="similarity">
    <text evidence="1">Belongs to the ROK (NagC/XylR) family.</text>
</comment>
<dbReference type="EMBL" id="JACHWR010000002">
    <property type="protein sequence ID" value="MBB3042878.1"/>
    <property type="molecule type" value="Genomic_DNA"/>
</dbReference>
<reference evidence="2 3" key="1">
    <citation type="submission" date="2020-08" db="EMBL/GenBank/DDBJ databases">
        <title>Sequencing the genomes of 1000 actinobacteria strains.</title>
        <authorList>
            <person name="Klenk H.-P."/>
        </authorList>
    </citation>
    <scope>NUCLEOTIDE SEQUENCE [LARGE SCALE GENOMIC DNA]</scope>
    <source>
        <strain evidence="2 3">DSM 105498</strain>
    </source>
</reference>
<evidence type="ECO:0000313" key="2">
    <source>
        <dbReference type="EMBL" id="MBB3042878.1"/>
    </source>
</evidence>
<dbReference type="Proteomes" id="UP000589626">
    <property type="component" value="Unassembled WGS sequence"/>
</dbReference>
<keyword evidence="3" id="KW-1185">Reference proteome</keyword>
<evidence type="ECO:0000313" key="3">
    <source>
        <dbReference type="Proteomes" id="UP000589626"/>
    </source>
</evidence>
<keyword evidence="2" id="KW-0808">Transferase</keyword>
<dbReference type="RefSeq" id="WP_183592795.1">
    <property type="nucleotide sequence ID" value="NZ_JACHWR010000002.1"/>
</dbReference>
<dbReference type="AlphaFoldDB" id="A0A7W4VW55"/>
<evidence type="ECO:0000256" key="1">
    <source>
        <dbReference type="ARBA" id="ARBA00006479"/>
    </source>
</evidence>
<comment type="caution">
    <text evidence="2">The sequence shown here is derived from an EMBL/GenBank/DDBJ whole genome shotgun (WGS) entry which is preliminary data.</text>
</comment>
<organism evidence="2 3">
    <name type="scientific">Nocardioides soli</name>
    <dbReference type="NCBI Taxonomy" id="1036020"/>
    <lineage>
        <taxon>Bacteria</taxon>
        <taxon>Bacillati</taxon>
        <taxon>Actinomycetota</taxon>
        <taxon>Actinomycetes</taxon>
        <taxon>Propionibacteriales</taxon>
        <taxon>Nocardioidaceae</taxon>
        <taxon>Nocardioides</taxon>
    </lineage>
</organism>
<accession>A0A7W4VW55</accession>
<dbReference type="InterPro" id="IPR000600">
    <property type="entry name" value="ROK"/>
</dbReference>
<keyword evidence="2" id="KW-0418">Kinase</keyword>
<protein>
    <submittedName>
        <fullName evidence="2">Putative NBD/HSP70 family sugar kinase</fullName>
    </submittedName>
</protein>
<name>A0A7W4VW55_9ACTN</name>
<proteinExistence type="inferred from homology"/>
<sequence>MASNPHAPEPKTKHSAIGKVLDAVLTFGAEDLNQKQIADCAGVVEGNVTRAKKAVGNFGPLLSSGPVRFTSEMGLVLAVSVGAERIRAGLVDANGSLHCRTTTPPLRGQLALSQRELLQHVARLAAEVLEKALGDATLVRADGTLPVFAAAMALPTPIDRDHRQVNGALSHKSWEDRSPYPTLNHAFAAILGPAFTSETAQVMNDCNAASIALAFDRVRTVEKPRRTLAPVSFRQRSTIMVVRVGGAVGCGIIEVAADQDEIYVSRFLKSRVMVGTHALAGEIGHMPISESAVELLNEKSSDVPGLSPIRYDAKCACGRLNHLQALIGGAALARRLGVATHTSEAPITVQLEGFLRPGSTTTDKAAARALDDAGQLLGKALVGPVLALDLKAISVIGALARPALVQGLGGARDDWGKAFYTGAGVELVDPGPDSAWMIPRGAGLALMRQHRHRKLRQIGNGQLAMLLPSLDVSLPYVQQMRAKAWS</sequence>
<gene>
    <name evidence="2" type="ORF">FHU40_002696</name>
</gene>
<dbReference type="Pfam" id="PF00480">
    <property type="entry name" value="ROK"/>
    <property type="match status" value="1"/>
</dbReference>
<dbReference type="Gene3D" id="3.30.420.40">
    <property type="match status" value="2"/>
</dbReference>